<sequence>MAVVLELGPDETFLFDTPGGTTTNKLPDALKDVGLGVGTGKTIQQIYCINFGCNGAYFLSARTVNGNIIRRFNLPPQLEAWLIDSGTNTCRRDIPSLRIELGPNGSFYAFDANSYRWHNLPDALEEAIQQRITPAGWTAKPDWVVLGADGAFIYANDRGGHSYALGNYPTLMGLIQGLHQTSLGGHTGFALVQWISMSIYRPGHFIALHRSGHHVAALHPDATHALNSMAATFPKNPSSPIQPAQPTMMAKPSPPTMSPVSPPMMARKSPPIKQAPAFRPAPHTQASAPTLQPQIVRRPVSHTQVTSPLPQSQVVRPVSYQQQQSNGLGKFFSDTATMVVSNVITTDIINATSGGGGGGGGSTSGGSIFGGDSGSYNGGSVDNAGSSFWSPLQSTASDPIQTGEDSGGWSGGGGDTDVSGLI</sequence>
<evidence type="ECO:0000256" key="1">
    <source>
        <dbReference type="SAM" id="MobiDB-lite"/>
    </source>
</evidence>
<dbReference type="AlphaFoldDB" id="A0AAD9ZEC7"/>
<feature type="region of interest" description="Disordered" evidence="1">
    <location>
        <begin position="233"/>
        <end position="268"/>
    </location>
</feature>
<name>A0AAD9ZEC7_9LECA</name>
<keyword evidence="3" id="KW-1185">Reference proteome</keyword>
<dbReference type="Proteomes" id="UP001276659">
    <property type="component" value="Unassembled WGS sequence"/>
</dbReference>
<protein>
    <submittedName>
        <fullName evidence="2">Uncharacterized protein</fullName>
    </submittedName>
</protein>
<gene>
    <name evidence="2" type="ORF">OEA41_007701</name>
</gene>
<feature type="region of interest" description="Disordered" evidence="1">
    <location>
        <begin position="387"/>
        <end position="422"/>
    </location>
</feature>
<reference evidence="2" key="1">
    <citation type="submission" date="2022-11" db="EMBL/GenBank/DDBJ databases">
        <title>Chromosomal genome sequence assembly and mating type (MAT) locus characterization of the leprose asexual lichenized fungus Lepraria neglecta (Nyl.) Erichsen.</title>
        <authorList>
            <person name="Allen J.L."/>
            <person name="Pfeffer B."/>
        </authorList>
    </citation>
    <scope>NUCLEOTIDE SEQUENCE</scope>
    <source>
        <strain evidence="2">Allen 5258</strain>
    </source>
</reference>
<feature type="compositionally biased region" description="Polar residues" evidence="1">
    <location>
        <begin position="233"/>
        <end position="245"/>
    </location>
</feature>
<evidence type="ECO:0000313" key="2">
    <source>
        <dbReference type="EMBL" id="KAK3176378.1"/>
    </source>
</evidence>
<feature type="compositionally biased region" description="Pro residues" evidence="1">
    <location>
        <begin position="252"/>
        <end position="262"/>
    </location>
</feature>
<feature type="compositionally biased region" description="Gly residues" evidence="1">
    <location>
        <begin position="405"/>
        <end position="415"/>
    </location>
</feature>
<dbReference type="EMBL" id="JASNWA010000004">
    <property type="protein sequence ID" value="KAK3176378.1"/>
    <property type="molecule type" value="Genomic_DNA"/>
</dbReference>
<accession>A0AAD9ZEC7</accession>
<organism evidence="2 3">
    <name type="scientific">Lepraria neglecta</name>
    <dbReference type="NCBI Taxonomy" id="209136"/>
    <lineage>
        <taxon>Eukaryota</taxon>
        <taxon>Fungi</taxon>
        <taxon>Dikarya</taxon>
        <taxon>Ascomycota</taxon>
        <taxon>Pezizomycotina</taxon>
        <taxon>Lecanoromycetes</taxon>
        <taxon>OSLEUM clade</taxon>
        <taxon>Lecanoromycetidae</taxon>
        <taxon>Lecanorales</taxon>
        <taxon>Lecanorineae</taxon>
        <taxon>Stereocaulaceae</taxon>
        <taxon>Lepraria</taxon>
    </lineage>
</organism>
<evidence type="ECO:0000313" key="3">
    <source>
        <dbReference type="Proteomes" id="UP001276659"/>
    </source>
</evidence>
<comment type="caution">
    <text evidence="2">The sequence shown here is derived from an EMBL/GenBank/DDBJ whole genome shotgun (WGS) entry which is preliminary data.</text>
</comment>
<proteinExistence type="predicted"/>
<feature type="compositionally biased region" description="Polar residues" evidence="1">
    <location>
        <begin position="387"/>
        <end position="400"/>
    </location>
</feature>